<proteinExistence type="predicted"/>
<dbReference type="Proteomes" id="UP000192758">
    <property type="component" value="Unassembled WGS sequence"/>
</dbReference>
<evidence type="ECO:0008006" key="3">
    <source>
        <dbReference type="Google" id="ProtNLM"/>
    </source>
</evidence>
<dbReference type="Gene3D" id="1.10.472.10">
    <property type="entry name" value="Cyclin-like"/>
    <property type="match status" value="1"/>
</dbReference>
<accession>A0A1W0E4C8</accession>
<comment type="caution">
    <text evidence="1">The sequence shown here is derived from an EMBL/GenBank/DDBJ whole genome shotgun (WGS) entry which is preliminary data.</text>
</comment>
<dbReference type="AlphaFoldDB" id="A0A1W0E4C8"/>
<keyword evidence="2" id="KW-1185">Reference proteome</keyword>
<sequence>MNSLCKLQYLDSKSFLIQIRPFLVALLEDINNLEKVYLPLKSAGVTYRIFLSAIKIYKMMLRKRDSFLVNYENHKSKATLEFYNSKKYKFIDTRIPKGYNHKSMYEKFEQTSKDYVLYEKSVIREIYNCEFTLLMGCFIVASKMYNDISFTNESWEPVTKISCRQINLVEKIILEVLDYDLFFEGENVVQNEINLLLNIGIKKRKGIIKRMFCVK</sequence>
<dbReference type="SUPFAM" id="SSF47954">
    <property type="entry name" value="Cyclin-like"/>
    <property type="match status" value="1"/>
</dbReference>
<dbReference type="STRING" id="646526.A0A1W0E4C8"/>
<gene>
    <name evidence="1" type="ORF">EHP00_1791</name>
</gene>
<dbReference type="EMBL" id="MNPJ01000022">
    <property type="protein sequence ID" value="OQS54071.1"/>
    <property type="molecule type" value="Genomic_DNA"/>
</dbReference>
<reference evidence="1 2" key="1">
    <citation type="journal article" date="2017" name="Environ. Microbiol.">
        <title>Decay of the glycolytic pathway and adaptation to intranuclear parasitism within Enterocytozoonidae microsporidia.</title>
        <authorList>
            <person name="Wiredu Boakye D."/>
            <person name="Jaroenlak P."/>
            <person name="Prachumwat A."/>
            <person name="Williams T.A."/>
            <person name="Bateman K.S."/>
            <person name="Itsathitphaisarn O."/>
            <person name="Sritunyalucksana K."/>
            <person name="Paszkiewicz K.H."/>
            <person name="Moore K.A."/>
            <person name="Stentiford G.D."/>
            <person name="Williams B.A."/>
        </authorList>
    </citation>
    <scope>NUCLEOTIDE SEQUENCE [LARGE SCALE GENOMIC DNA]</scope>
    <source>
        <strain evidence="1 2">TH1</strain>
    </source>
</reference>
<dbReference type="Pfam" id="PF08613">
    <property type="entry name" value="Cyclin"/>
    <property type="match status" value="1"/>
</dbReference>
<dbReference type="InterPro" id="IPR013922">
    <property type="entry name" value="Cyclin_PHO80-like"/>
</dbReference>
<evidence type="ECO:0000313" key="1">
    <source>
        <dbReference type="EMBL" id="OQS54071.1"/>
    </source>
</evidence>
<protein>
    <recommendedName>
        <fullName evidence="3">Cyclin N-terminal domain-containing protein</fullName>
    </recommendedName>
</protein>
<dbReference type="GO" id="GO:0019901">
    <property type="term" value="F:protein kinase binding"/>
    <property type="evidence" value="ECO:0007669"/>
    <property type="project" value="InterPro"/>
</dbReference>
<evidence type="ECO:0000313" key="2">
    <source>
        <dbReference type="Proteomes" id="UP000192758"/>
    </source>
</evidence>
<dbReference type="InterPro" id="IPR036915">
    <property type="entry name" value="Cyclin-like_sf"/>
</dbReference>
<organism evidence="1 2">
    <name type="scientific">Ecytonucleospora hepatopenaei</name>
    <dbReference type="NCBI Taxonomy" id="646526"/>
    <lineage>
        <taxon>Eukaryota</taxon>
        <taxon>Fungi</taxon>
        <taxon>Fungi incertae sedis</taxon>
        <taxon>Microsporidia</taxon>
        <taxon>Enterocytozoonidae</taxon>
        <taxon>Ecytonucleospora</taxon>
    </lineage>
</organism>
<dbReference type="OrthoDB" id="286814at2759"/>
<dbReference type="VEuPathDB" id="MicrosporidiaDB:EHP00_1791"/>
<dbReference type="CDD" id="cd20557">
    <property type="entry name" value="CYCLIN_ScPCL1-like"/>
    <property type="match status" value="1"/>
</dbReference>
<name>A0A1W0E4C8_9MICR</name>